<comment type="caution">
    <text evidence="2">The sequence shown here is derived from an EMBL/GenBank/DDBJ whole genome shotgun (WGS) entry which is preliminary data.</text>
</comment>
<dbReference type="PANTHER" id="PTHR43751:SF1">
    <property type="entry name" value="SULFATASE ATSG-RELATED"/>
    <property type="match status" value="1"/>
</dbReference>
<dbReference type="Proteomes" id="UP000264330">
    <property type="component" value="Unassembled WGS sequence"/>
</dbReference>
<dbReference type="CDD" id="cd16027">
    <property type="entry name" value="SGSH"/>
    <property type="match status" value="1"/>
</dbReference>
<dbReference type="EMBL" id="DPMF01000281">
    <property type="protein sequence ID" value="HCV81801.1"/>
    <property type="molecule type" value="Genomic_DNA"/>
</dbReference>
<dbReference type="InterPro" id="IPR017850">
    <property type="entry name" value="Alkaline_phosphatase_core_sf"/>
</dbReference>
<gene>
    <name evidence="2" type="ORF">DGQ38_12210</name>
</gene>
<protein>
    <submittedName>
        <fullName evidence="2">Heparan N-sulfatase</fullName>
    </submittedName>
</protein>
<dbReference type="Pfam" id="PF00884">
    <property type="entry name" value="Sulfatase"/>
    <property type="match status" value="1"/>
</dbReference>
<dbReference type="InterPro" id="IPR000917">
    <property type="entry name" value="Sulfatase_N"/>
</dbReference>
<name>A0A3D5J103_9FLAO</name>
<organism evidence="2 3">
    <name type="scientific">Zunongwangia profunda</name>
    <dbReference type="NCBI Taxonomy" id="398743"/>
    <lineage>
        <taxon>Bacteria</taxon>
        <taxon>Pseudomonadati</taxon>
        <taxon>Bacteroidota</taxon>
        <taxon>Flavobacteriia</taxon>
        <taxon>Flavobacteriales</taxon>
        <taxon>Flavobacteriaceae</taxon>
        <taxon>Zunongwangia</taxon>
    </lineage>
</organism>
<dbReference type="SUPFAM" id="SSF53649">
    <property type="entry name" value="Alkaline phosphatase-like"/>
    <property type="match status" value="1"/>
</dbReference>
<evidence type="ECO:0000259" key="1">
    <source>
        <dbReference type="Pfam" id="PF00884"/>
    </source>
</evidence>
<reference evidence="2 3" key="1">
    <citation type="journal article" date="2018" name="Nat. Biotechnol.">
        <title>A standardized bacterial taxonomy based on genome phylogeny substantially revises the tree of life.</title>
        <authorList>
            <person name="Parks D.H."/>
            <person name="Chuvochina M."/>
            <person name="Waite D.W."/>
            <person name="Rinke C."/>
            <person name="Skarshewski A."/>
            <person name="Chaumeil P.A."/>
            <person name="Hugenholtz P."/>
        </authorList>
    </citation>
    <scope>NUCLEOTIDE SEQUENCE [LARGE SCALE GENOMIC DNA]</scope>
    <source>
        <strain evidence="2">UBA9359</strain>
    </source>
</reference>
<dbReference type="RefSeq" id="WP_273300199.1">
    <property type="nucleotide sequence ID" value="NZ_CAJXAW010000024.1"/>
</dbReference>
<dbReference type="AlphaFoldDB" id="A0A3D5J103"/>
<dbReference type="PANTHER" id="PTHR43751">
    <property type="entry name" value="SULFATASE"/>
    <property type="match status" value="1"/>
</dbReference>
<dbReference type="InterPro" id="IPR052701">
    <property type="entry name" value="GAG_Ulvan_Degrading_Sulfatases"/>
</dbReference>
<evidence type="ECO:0000313" key="3">
    <source>
        <dbReference type="Proteomes" id="UP000264330"/>
    </source>
</evidence>
<accession>A0A3D5J103</accession>
<dbReference type="Gene3D" id="3.40.720.10">
    <property type="entry name" value="Alkaline Phosphatase, subunit A"/>
    <property type="match status" value="1"/>
</dbReference>
<feature type="domain" description="Sulfatase N-terminal" evidence="1">
    <location>
        <begin position="40"/>
        <end position="313"/>
    </location>
</feature>
<sequence>MSSKILKITSLIFLGVFVLFIGGNLKGQEVNKQSKGNLRPNFVIIMADDLDSGQLSCYGGENINTKNIDELANQGMKFNNMICSEAMCVPTRASLFTGRYPMSHGAFQNHKNVYDSIKSVGHYLGDLGYRVALTGKNDCTRPKSIYPFEIIEGFETSCVSLSDDYSLNGIRSLVRNSADPFCLFVMSINPHAPWTVGDPGEFNADSLVLPPNYVDTPETREDYTKYLAEVRRLDNQVGDVMQMLKDEGQYDNTIVIFLGEQGPKFPGGKWTLWDQGQKSSMIVKWNKKVEANSSTDAIVQYEDMLPTLIDIAGGDPVEKLDGKSFLDVLENSSASHRDFAYGIHNNIPEGPAYPIRGIRSKRYKLIENLTPEREYKIKYTMNDNEKGVVWASWKEKANHSEQAKILSERIVRRPSLEFYDLEKDPYELNNLATNPAYADKVKEYGTKLKKWMEEEHDPGASVDRIYQ</sequence>
<evidence type="ECO:0000313" key="2">
    <source>
        <dbReference type="EMBL" id="HCV81801.1"/>
    </source>
</evidence>
<proteinExistence type="predicted"/>